<dbReference type="Proteomes" id="UP001501585">
    <property type="component" value="Unassembled WGS sequence"/>
</dbReference>
<feature type="region of interest" description="Disordered" evidence="1">
    <location>
        <begin position="14"/>
        <end position="62"/>
    </location>
</feature>
<evidence type="ECO:0000313" key="2">
    <source>
        <dbReference type="EMBL" id="GAA1988063.1"/>
    </source>
</evidence>
<evidence type="ECO:0000256" key="1">
    <source>
        <dbReference type="SAM" id="MobiDB-lite"/>
    </source>
</evidence>
<proteinExistence type="predicted"/>
<reference evidence="3" key="1">
    <citation type="journal article" date="2019" name="Int. J. Syst. Evol. Microbiol.">
        <title>The Global Catalogue of Microorganisms (GCM) 10K type strain sequencing project: providing services to taxonomists for standard genome sequencing and annotation.</title>
        <authorList>
            <consortium name="The Broad Institute Genomics Platform"/>
            <consortium name="The Broad Institute Genome Sequencing Center for Infectious Disease"/>
            <person name="Wu L."/>
            <person name="Ma J."/>
        </authorList>
    </citation>
    <scope>NUCLEOTIDE SEQUENCE [LARGE SCALE GENOMIC DNA]</scope>
    <source>
        <strain evidence="3">JCM 15313</strain>
    </source>
</reference>
<accession>A0ABN2SK67</accession>
<organism evidence="2 3">
    <name type="scientific">Nocardiopsis rhodophaea</name>
    <dbReference type="NCBI Taxonomy" id="280238"/>
    <lineage>
        <taxon>Bacteria</taxon>
        <taxon>Bacillati</taxon>
        <taxon>Actinomycetota</taxon>
        <taxon>Actinomycetes</taxon>
        <taxon>Streptosporangiales</taxon>
        <taxon>Nocardiopsidaceae</taxon>
        <taxon>Nocardiopsis</taxon>
    </lineage>
</organism>
<dbReference type="EMBL" id="BAAAPC010000004">
    <property type="protein sequence ID" value="GAA1988063.1"/>
    <property type="molecule type" value="Genomic_DNA"/>
</dbReference>
<protein>
    <submittedName>
        <fullName evidence="2">Uncharacterized protein</fullName>
    </submittedName>
</protein>
<keyword evidence="3" id="KW-1185">Reference proteome</keyword>
<gene>
    <name evidence="2" type="ORF">GCM10009799_12130</name>
</gene>
<sequence>MERLSQARVYGARALIPDSGNGGKAPVSRGTRTKHPVIPQNGRCRAAGPAPDRVGWRRRKTS</sequence>
<name>A0ABN2SK67_9ACTN</name>
<evidence type="ECO:0000313" key="3">
    <source>
        <dbReference type="Proteomes" id="UP001501585"/>
    </source>
</evidence>
<comment type="caution">
    <text evidence="2">The sequence shown here is derived from an EMBL/GenBank/DDBJ whole genome shotgun (WGS) entry which is preliminary data.</text>
</comment>